<organism evidence="13 14">
    <name type="scientific">Urochloa decumbens</name>
    <dbReference type="NCBI Taxonomy" id="240449"/>
    <lineage>
        <taxon>Eukaryota</taxon>
        <taxon>Viridiplantae</taxon>
        <taxon>Streptophyta</taxon>
        <taxon>Embryophyta</taxon>
        <taxon>Tracheophyta</taxon>
        <taxon>Spermatophyta</taxon>
        <taxon>Magnoliopsida</taxon>
        <taxon>Liliopsida</taxon>
        <taxon>Poales</taxon>
        <taxon>Poaceae</taxon>
        <taxon>PACMAD clade</taxon>
        <taxon>Panicoideae</taxon>
        <taxon>Panicodae</taxon>
        <taxon>Paniceae</taxon>
        <taxon>Melinidinae</taxon>
        <taxon>Urochloa</taxon>
    </lineage>
</organism>
<feature type="compositionally biased region" description="Low complexity" evidence="8">
    <location>
        <begin position="142"/>
        <end position="156"/>
    </location>
</feature>
<keyword evidence="3" id="KW-0677">Repeat</keyword>
<feature type="region of interest" description="Disordered" evidence="8">
    <location>
        <begin position="142"/>
        <end position="164"/>
    </location>
</feature>
<dbReference type="InterPro" id="IPR032675">
    <property type="entry name" value="LRR_dom_sf"/>
</dbReference>
<dbReference type="InterPro" id="IPR036388">
    <property type="entry name" value="WH-like_DNA-bd_sf"/>
</dbReference>
<feature type="domain" description="NB-ARC" evidence="9">
    <location>
        <begin position="177"/>
        <end position="339"/>
    </location>
</feature>
<dbReference type="Gene3D" id="1.10.10.10">
    <property type="entry name" value="Winged helix-like DNA-binding domain superfamily/Winged helix DNA-binding domain"/>
    <property type="match status" value="1"/>
</dbReference>
<dbReference type="InterPro" id="IPR042197">
    <property type="entry name" value="Apaf_helical"/>
</dbReference>
<evidence type="ECO:0000256" key="1">
    <source>
        <dbReference type="ARBA" id="ARBA00008894"/>
    </source>
</evidence>
<dbReference type="FunFam" id="1.10.10.10:FF:000322">
    <property type="entry name" value="Probable disease resistance protein At1g63360"/>
    <property type="match status" value="1"/>
</dbReference>
<dbReference type="EMBL" id="OZ075128">
    <property type="protein sequence ID" value="CAL4958163.1"/>
    <property type="molecule type" value="Genomic_DNA"/>
</dbReference>
<protein>
    <submittedName>
        <fullName evidence="13">Uncharacterized protein</fullName>
    </submittedName>
</protein>
<dbReference type="PRINTS" id="PR00364">
    <property type="entry name" value="DISEASERSIST"/>
</dbReference>
<evidence type="ECO:0000259" key="12">
    <source>
        <dbReference type="Pfam" id="PF23598"/>
    </source>
</evidence>
<evidence type="ECO:0000256" key="7">
    <source>
        <dbReference type="ARBA" id="ARBA00023054"/>
    </source>
</evidence>
<dbReference type="Pfam" id="PF00931">
    <property type="entry name" value="NB-ARC"/>
    <property type="match status" value="1"/>
</dbReference>
<keyword evidence="4" id="KW-0547">Nucleotide-binding</keyword>
<name>A0ABC8ZDF4_9POAL</name>
<keyword evidence="5" id="KW-0611">Plant defense</keyword>
<feature type="domain" description="Disease resistance N-terminal" evidence="10">
    <location>
        <begin position="9"/>
        <end position="96"/>
    </location>
</feature>
<evidence type="ECO:0000256" key="4">
    <source>
        <dbReference type="ARBA" id="ARBA00022741"/>
    </source>
</evidence>
<sequence length="849" mass="97054">MGAMVDALVSACLAKLGALMEEEVVRTLAVRKDIKRLRKKLLYFSFVRENAEAQALVDSGAEASYRDLKHLMYDIEDIIDLAMVKSRIQASSPSSSVSVCCNCTLFSRFSELPFDHKIARRIKDVNEQLDEMKKNIEIISSHRSSQSSRITSVDRSQTSPINDPDFVGEGMKQAVATMVQRIVSDLHGCRPHVLGIHGMGGIGKTTLAQKIYNEHTIKGKFDVRIWVCVSPSYTETGLLKYVIRMAGGKCDQLEMKAELLEVLRNSIRGKRVFLVLDDVYKPDVWNNLLRLPMECTLSSSCILVTTRYIDVLERMHAIYYHEVNKMNICDGLELLLRKSSRSTDITSEFTEIGEQIVKKCDGLPLAIEVIAGVLSSKKSMAEWESIRDSKWSTRGLPEEVHSSLFLSYNDLHPQLKQCFLWCALLPPNFDICRDDVAYWWVAEGFVSEEHGRSIYQVAEEYYLELIRRNLLQPKPDFFDKGVSRMHDLIRSLAQYLTRDHTLFLSKDVDMHMVRDHGFFKSTEQKEDELLKLRRLGISNDVEEIPAIENEIGLRSLLLFHSYNLREHKISILTSLKHLRVIVFRGIAIKRIPDSIGNLEQLRLLDLSYTKVQQLPESIGKLFSLEYFSVVGCLELGSLPAGLMGLSRLRFLQVDKALTSIPRGIGNFQHLYNLKGVFENGTVGFTLDELQNLSKIRHLWIERLEKAMHRSTMILSSMVHLKELGLCCTMDADPHNRTHYQKEQVERIQQVHDNLVPSRKLEYIFFYGFPGVSLPGWLCSEPQDKLPHLGHMHFNECTAFSELPPAGQLPELQVLHVRPVSMQVSWTQLPRVTHHLKMFETVMKHPSLNA</sequence>
<dbReference type="GO" id="GO:0009626">
    <property type="term" value="P:plant-type hypersensitive response"/>
    <property type="evidence" value="ECO:0007669"/>
    <property type="project" value="UniProtKB-ARBA"/>
</dbReference>
<dbReference type="InterPro" id="IPR058922">
    <property type="entry name" value="WHD_DRP"/>
</dbReference>
<evidence type="ECO:0000256" key="8">
    <source>
        <dbReference type="SAM" id="MobiDB-lite"/>
    </source>
</evidence>
<dbReference type="InterPro" id="IPR055414">
    <property type="entry name" value="LRR_R13L4/SHOC2-like"/>
</dbReference>
<keyword evidence="2" id="KW-0433">Leucine-rich repeat</keyword>
<keyword evidence="7" id="KW-0175">Coiled coil</keyword>
<evidence type="ECO:0000256" key="6">
    <source>
        <dbReference type="ARBA" id="ARBA00022840"/>
    </source>
</evidence>
<dbReference type="Pfam" id="PF18052">
    <property type="entry name" value="Rx_N"/>
    <property type="match status" value="1"/>
</dbReference>
<evidence type="ECO:0000313" key="13">
    <source>
        <dbReference type="EMBL" id="CAL4958163.1"/>
    </source>
</evidence>
<evidence type="ECO:0000259" key="9">
    <source>
        <dbReference type="Pfam" id="PF00931"/>
    </source>
</evidence>
<dbReference type="Gene3D" id="1.20.5.4130">
    <property type="match status" value="1"/>
</dbReference>
<reference evidence="13" key="1">
    <citation type="submission" date="2024-10" db="EMBL/GenBank/DDBJ databases">
        <authorList>
            <person name="Ryan C."/>
        </authorList>
    </citation>
    <scope>NUCLEOTIDE SEQUENCE [LARGE SCALE GENOMIC DNA]</scope>
</reference>
<proteinExistence type="inferred from homology"/>
<feature type="domain" description="Disease resistance protein winged helix" evidence="11">
    <location>
        <begin position="426"/>
        <end position="493"/>
    </location>
</feature>
<dbReference type="Gene3D" id="1.10.8.430">
    <property type="entry name" value="Helical domain of apoptotic protease-activating factors"/>
    <property type="match status" value="1"/>
</dbReference>
<gene>
    <name evidence="13" type="ORF">URODEC1_LOCUS42959</name>
</gene>
<dbReference type="GO" id="GO:0002758">
    <property type="term" value="P:innate immune response-activating signaling pathway"/>
    <property type="evidence" value="ECO:0007669"/>
    <property type="project" value="UniProtKB-ARBA"/>
</dbReference>
<dbReference type="GO" id="GO:0005524">
    <property type="term" value="F:ATP binding"/>
    <property type="evidence" value="ECO:0007669"/>
    <property type="project" value="UniProtKB-KW"/>
</dbReference>
<dbReference type="Pfam" id="PF23559">
    <property type="entry name" value="WHD_DRP"/>
    <property type="match status" value="1"/>
</dbReference>
<dbReference type="Pfam" id="PF23598">
    <property type="entry name" value="LRR_14"/>
    <property type="match status" value="1"/>
</dbReference>
<keyword evidence="14" id="KW-1185">Reference proteome</keyword>
<dbReference type="InterPro" id="IPR041118">
    <property type="entry name" value="Rx_N"/>
</dbReference>
<dbReference type="Gene3D" id="3.40.50.300">
    <property type="entry name" value="P-loop containing nucleotide triphosphate hydrolases"/>
    <property type="match status" value="1"/>
</dbReference>
<dbReference type="GO" id="GO:0042742">
    <property type="term" value="P:defense response to bacterium"/>
    <property type="evidence" value="ECO:0007669"/>
    <property type="project" value="UniProtKB-ARBA"/>
</dbReference>
<accession>A0ABC8ZDF4</accession>
<keyword evidence="6" id="KW-0067">ATP-binding</keyword>
<dbReference type="PANTHER" id="PTHR36766">
    <property type="entry name" value="PLANT BROAD-SPECTRUM MILDEW RESISTANCE PROTEIN RPW8"/>
    <property type="match status" value="1"/>
</dbReference>
<feature type="domain" description="Disease resistance R13L4/SHOC-2-like LRR" evidence="12">
    <location>
        <begin position="553"/>
        <end position="822"/>
    </location>
</feature>
<dbReference type="Gene3D" id="3.80.10.10">
    <property type="entry name" value="Ribonuclease Inhibitor"/>
    <property type="match status" value="1"/>
</dbReference>
<dbReference type="Proteomes" id="UP001497457">
    <property type="component" value="Chromosome 18b"/>
</dbReference>
<evidence type="ECO:0000259" key="10">
    <source>
        <dbReference type="Pfam" id="PF18052"/>
    </source>
</evidence>
<comment type="similarity">
    <text evidence="1">Belongs to the disease resistance NB-LRR family.</text>
</comment>
<dbReference type="InterPro" id="IPR002182">
    <property type="entry name" value="NB-ARC"/>
</dbReference>
<evidence type="ECO:0000259" key="11">
    <source>
        <dbReference type="Pfam" id="PF23559"/>
    </source>
</evidence>
<dbReference type="PANTHER" id="PTHR36766:SF33">
    <property type="entry name" value="NB-ARC DOMAIN-CONTAINING PROTEIN"/>
    <property type="match status" value="1"/>
</dbReference>
<evidence type="ECO:0000256" key="2">
    <source>
        <dbReference type="ARBA" id="ARBA00022614"/>
    </source>
</evidence>
<dbReference type="SUPFAM" id="SSF52058">
    <property type="entry name" value="L domain-like"/>
    <property type="match status" value="1"/>
</dbReference>
<evidence type="ECO:0000313" key="14">
    <source>
        <dbReference type="Proteomes" id="UP001497457"/>
    </source>
</evidence>
<dbReference type="AlphaFoldDB" id="A0ABC8ZDF4"/>
<evidence type="ECO:0000256" key="5">
    <source>
        <dbReference type="ARBA" id="ARBA00022821"/>
    </source>
</evidence>
<dbReference type="SUPFAM" id="SSF52540">
    <property type="entry name" value="P-loop containing nucleoside triphosphate hydrolases"/>
    <property type="match status" value="1"/>
</dbReference>
<dbReference type="InterPro" id="IPR027417">
    <property type="entry name" value="P-loop_NTPase"/>
</dbReference>
<evidence type="ECO:0000256" key="3">
    <source>
        <dbReference type="ARBA" id="ARBA00022737"/>
    </source>
</evidence>